<dbReference type="InterPro" id="IPR005358">
    <property type="entry name" value="Puta_zinc/iron-chelating_dom"/>
</dbReference>
<evidence type="ECO:0000313" key="1">
    <source>
        <dbReference type="EMBL" id="ETV69401.1"/>
    </source>
</evidence>
<dbReference type="Gene3D" id="3.40.50.150">
    <property type="entry name" value="Vaccinia Virus protein VP39"/>
    <property type="match status" value="1"/>
</dbReference>
<dbReference type="VEuPathDB" id="FungiDB:H257_14992"/>
<dbReference type="PANTHER" id="PTHR35866">
    <property type="entry name" value="PUTATIVE-RELATED"/>
    <property type="match status" value="1"/>
</dbReference>
<sequence length="500" mass="55536">MSASTRAFKVAFRCTACGKCCTGKGGKVRVNAREVEAIADHLSTPTREFRRQFLRRHPGDDFDSIKQTPDDLQCIFLEGKQCSIYPVRPTQCQTYPFWPQQLISKYDWALTSKECEGVLLDRTSDADIVPNDRILKETVIHEVHRSGESMTYSEIESLVEELDPDMLHAFDQEVADKYRRDVVYEDEHVVVLDSFLGTPRLHACCSSILTSSSLNFVLVLHDDVDTLPPTRSLHFTDRLELVQSEVFLTPEGAVDHSYLSLDVHRGLSVALGFLQDDPPPSSPSPSAVATDPTWRVAMLGAGASVLPTFWQHVISRHRPVRIHVVEPSAAMLYAGTHFFDASDALVVHKQTGNAFVTTLLESSAELLDLVVVDVEDGTTHELLEHGDVLSAPPASMTSKEFLHNIRRVLGPRGVVAMNVIGHKPTGSLESAGGWDGLATRLATVFDQVWVLPLEANTLVFGVLGWPSHVLPPLSTTSLSDQEQVVQDIFDEFRPRMRRVH</sequence>
<accession>W4FR13</accession>
<dbReference type="EMBL" id="KI913177">
    <property type="protein sequence ID" value="ETV69401.1"/>
    <property type="molecule type" value="Genomic_DNA"/>
</dbReference>
<proteinExistence type="predicted"/>
<dbReference type="AlphaFoldDB" id="W4FR13"/>
<gene>
    <name evidence="1" type="ORF">H257_14992</name>
</gene>
<dbReference type="Pfam" id="PF03692">
    <property type="entry name" value="CxxCxxCC"/>
    <property type="match status" value="1"/>
</dbReference>
<dbReference type="PANTHER" id="PTHR35866:SF1">
    <property type="entry name" value="YKGJ FAMILY CYSTEINE CLUSTER PROTEIN"/>
    <property type="match status" value="1"/>
</dbReference>
<dbReference type="SUPFAM" id="SSF53335">
    <property type="entry name" value="S-adenosyl-L-methionine-dependent methyltransferases"/>
    <property type="match status" value="1"/>
</dbReference>
<dbReference type="InterPro" id="IPR029063">
    <property type="entry name" value="SAM-dependent_MTases_sf"/>
</dbReference>
<organism evidence="1">
    <name type="scientific">Aphanomyces astaci</name>
    <name type="common">Crayfish plague agent</name>
    <dbReference type="NCBI Taxonomy" id="112090"/>
    <lineage>
        <taxon>Eukaryota</taxon>
        <taxon>Sar</taxon>
        <taxon>Stramenopiles</taxon>
        <taxon>Oomycota</taxon>
        <taxon>Saprolegniomycetes</taxon>
        <taxon>Saprolegniales</taxon>
        <taxon>Verrucalvaceae</taxon>
        <taxon>Aphanomyces</taxon>
    </lineage>
</organism>
<dbReference type="OrthoDB" id="411785at2759"/>
<name>W4FR13_APHAT</name>
<reference evidence="1" key="1">
    <citation type="submission" date="2013-12" db="EMBL/GenBank/DDBJ databases">
        <title>The Genome Sequence of Aphanomyces astaci APO3.</title>
        <authorList>
            <consortium name="The Broad Institute Genomics Platform"/>
            <person name="Russ C."/>
            <person name="Tyler B."/>
            <person name="van West P."/>
            <person name="Dieguez-Uribeondo J."/>
            <person name="Young S.K."/>
            <person name="Zeng Q."/>
            <person name="Gargeya S."/>
            <person name="Fitzgerald M."/>
            <person name="Abouelleil A."/>
            <person name="Alvarado L."/>
            <person name="Chapman S.B."/>
            <person name="Gainer-Dewar J."/>
            <person name="Goldberg J."/>
            <person name="Griggs A."/>
            <person name="Gujja S."/>
            <person name="Hansen M."/>
            <person name="Howarth C."/>
            <person name="Imamovic A."/>
            <person name="Ireland A."/>
            <person name="Larimer J."/>
            <person name="McCowan C."/>
            <person name="Murphy C."/>
            <person name="Pearson M."/>
            <person name="Poon T.W."/>
            <person name="Priest M."/>
            <person name="Roberts A."/>
            <person name="Saif S."/>
            <person name="Shea T."/>
            <person name="Sykes S."/>
            <person name="Wortman J."/>
            <person name="Nusbaum C."/>
            <person name="Birren B."/>
        </authorList>
    </citation>
    <scope>NUCLEOTIDE SEQUENCE [LARGE SCALE GENOMIC DNA]</scope>
    <source>
        <strain evidence="1">APO3</strain>
    </source>
</reference>
<dbReference type="GeneID" id="20816988"/>
<protein>
    <submittedName>
        <fullName evidence="1">Uncharacterized protein</fullName>
    </submittedName>
</protein>
<dbReference type="RefSeq" id="XP_009841258.1">
    <property type="nucleotide sequence ID" value="XM_009842956.1"/>
</dbReference>